<evidence type="ECO:0000313" key="5">
    <source>
        <dbReference type="Proteomes" id="UP000037510"/>
    </source>
</evidence>
<proteinExistence type="predicted"/>
<feature type="compositionally biased region" description="Basic residues" evidence="2">
    <location>
        <begin position="144"/>
        <end position="156"/>
    </location>
</feature>
<keyword evidence="1" id="KW-0863">Zinc-finger</keyword>
<sequence>MAEVRVKKNRHSVYSLVSCSDLTPGSLDVWVDLPEAIKYDPLLAPFKLRYEEQHGDDLTPGSLDVWVDLPEAIKYDPLLAPFKLRYEEQHDSTTEIKQETVLDDPNTQQNGTNEVTDEYDCKEFLEIYTDFKHDSDEEPLSKKVKERKSKKKSKKEKHTESNTDPKSEIIEPSSQESNEDITLSVANGESNDSIKVSVTSNDCNDFELVLLTKEQQMEEVLSRKESSNYQNSVYKCEYCFKGFMTELTFKNHMVRHDL</sequence>
<dbReference type="AlphaFoldDB" id="A0A0L7KTM3"/>
<evidence type="ECO:0000256" key="2">
    <source>
        <dbReference type="SAM" id="MobiDB-lite"/>
    </source>
</evidence>
<comment type="caution">
    <text evidence="4">The sequence shown here is derived from an EMBL/GenBank/DDBJ whole genome shotgun (WGS) entry which is preliminary data.</text>
</comment>
<reference evidence="4 5" key="1">
    <citation type="journal article" date="2015" name="Genome Biol. Evol.">
        <title>The genome of winter moth (Operophtera brumata) provides a genomic perspective on sexual dimorphism and phenology.</title>
        <authorList>
            <person name="Derks M.F."/>
            <person name="Smit S."/>
            <person name="Salis L."/>
            <person name="Schijlen E."/>
            <person name="Bossers A."/>
            <person name="Mateman C."/>
            <person name="Pijl A.S."/>
            <person name="de Ridder D."/>
            <person name="Groenen M.A."/>
            <person name="Visser M.E."/>
            <person name="Megens H.J."/>
        </authorList>
    </citation>
    <scope>NUCLEOTIDE SEQUENCE [LARGE SCALE GENOMIC DNA]</scope>
    <source>
        <strain evidence="4">WM2013NL</strain>
        <tissue evidence="4">Head and thorax</tissue>
    </source>
</reference>
<feature type="region of interest" description="Disordered" evidence="2">
    <location>
        <begin position="91"/>
        <end position="116"/>
    </location>
</feature>
<evidence type="ECO:0000256" key="1">
    <source>
        <dbReference type="PROSITE-ProRule" id="PRU00042"/>
    </source>
</evidence>
<protein>
    <submittedName>
        <fullName evidence="4">Krueppel c2h2-type zinc finger protein</fullName>
    </submittedName>
</protein>
<feature type="non-terminal residue" evidence="4">
    <location>
        <position position="258"/>
    </location>
</feature>
<feature type="compositionally biased region" description="Basic and acidic residues" evidence="2">
    <location>
        <begin position="157"/>
        <end position="169"/>
    </location>
</feature>
<keyword evidence="1" id="KW-0479">Metal-binding</keyword>
<dbReference type="PROSITE" id="PS00028">
    <property type="entry name" value="ZINC_FINGER_C2H2_1"/>
    <property type="match status" value="1"/>
</dbReference>
<dbReference type="InterPro" id="IPR013087">
    <property type="entry name" value="Znf_C2H2_type"/>
</dbReference>
<evidence type="ECO:0000313" key="4">
    <source>
        <dbReference type="EMBL" id="KOB66618.1"/>
    </source>
</evidence>
<dbReference type="Proteomes" id="UP000037510">
    <property type="component" value="Unassembled WGS sequence"/>
</dbReference>
<name>A0A0L7KTM3_OPEBR</name>
<feature type="domain" description="C2H2-type" evidence="3">
    <location>
        <begin position="234"/>
        <end position="258"/>
    </location>
</feature>
<accession>A0A0L7KTM3</accession>
<evidence type="ECO:0000259" key="3">
    <source>
        <dbReference type="PROSITE" id="PS50157"/>
    </source>
</evidence>
<dbReference type="PROSITE" id="PS50157">
    <property type="entry name" value="ZINC_FINGER_C2H2_2"/>
    <property type="match status" value="1"/>
</dbReference>
<dbReference type="GO" id="GO:0008270">
    <property type="term" value="F:zinc ion binding"/>
    <property type="evidence" value="ECO:0007669"/>
    <property type="project" value="UniProtKB-KW"/>
</dbReference>
<keyword evidence="1" id="KW-0862">Zinc</keyword>
<dbReference type="EMBL" id="JTDY01005793">
    <property type="protein sequence ID" value="KOB66618.1"/>
    <property type="molecule type" value="Genomic_DNA"/>
</dbReference>
<gene>
    <name evidence="4" type="ORF">OBRU01_19853</name>
</gene>
<feature type="region of interest" description="Disordered" evidence="2">
    <location>
        <begin position="136"/>
        <end position="179"/>
    </location>
</feature>
<organism evidence="4 5">
    <name type="scientific">Operophtera brumata</name>
    <name type="common">Winter moth</name>
    <name type="synonym">Phalaena brumata</name>
    <dbReference type="NCBI Taxonomy" id="104452"/>
    <lineage>
        <taxon>Eukaryota</taxon>
        <taxon>Metazoa</taxon>
        <taxon>Ecdysozoa</taxon>
        <taxon>Arthropoda</taxon>
        <taxon>Hexapoda</taxon>
        <taxon>Insecta</taxon>
        <taxon>Pterygota</taxon>
        <taxon>Neoptera</taxon>
        <taxon>Endopterygota</taxon>
        <taxon>Lepidoptera</taxon>
        <taxon>Glossata</taxon>
        <taxon>Ditrysia</taxon>
        <taxon>Geometroidea</taxon>
        <taxon>Geometridae</taxon>
        <taxon>Larentiinae</taxon>
        <taxon>Operophtera</taxon>
    </lineage>
</organism>
<feature type="compositionally biased region" description="Polar residues" evidence="2">
    <location>
        <begin position="105"/>
        <end position="114"/>
    </location>
</feature>
<keyword evidence="5" id="KW-1185">Reference proteome</keyword>
<feature type="compositionally biased region" description="Basic and acidic residues" evidence="2">
    <location>
        <begin position="91"/>
        <end position="100"/>
    </location>
</feature>